<evidence type="ECO:0000313" key="1">
    <source>
        <dbReference type="EMBL" id="KAI0028040.1"/>
    </source>
</evidence>
<reference evidence="1" key="2">
    <citation type="journal article" date="2022" name="New Phytol.">
        <title>Evolutionary transition to the ectomycorrhizal habit in the genomes of a hyperdiverse lineage of mushroom-forming fungi.</title>
        <authorList>
            <person name="Looney B."/>
            <person name="Miyauchi S."/>
            <person name="Morin E."/>
            <person name="Drula E."/>
            <person name="Courty P.E."/>
            <person name="Kohler A."/>
            <person name="Kuo A."/>
            <person name="LaButti K."/>
            <person name="Pangilinan J."/>
            <person name="Lipzen A."/>
            <person name="Riley R."/>
            <person name="Andreopoulos W."/>
            <person name="He G."/>
            <person name="Johnson J."/>
            <person name="Nolan M."/>
            <person name="Tritt A."/>
            <person name="Barry K.W."/>
            <person name="Grigoriev I.V."/>
            <person name="Nagy L.G."/>
            <person name="Hibbett D."/>
            <person name="Henrissat B."/>
            <person name="Matheny P.B."/>
            <person name="Labbe J."/>
            <person name="Martin F.M."/>
        </authorList>
    </citation>
    <scope>NUCLEOTIDE SEQUENCE</scope>
    <source>
        <strain evidence="1">EC-137</strain>
    </source>
</reference>
<accession>A0ACB8Q8A3</accession>
<gene>
    <name evidence="1" type="ORF">K488DRAFT_90162</name>
</gene>
<reference evidence="1" key="1">
    <citation type="submission" date="2021-02" db="EMBL/GenBank/DDBJ databases">
        <authorList>
            <consortium name="DOE Joint Genome Institute"/>
            <person name="Ahrendt S."/>
            <person name="Looney B.P."/>
            <person name="Miyauchi S."/>
            <person name="Morin E."/>
            <person name="Drula E."/>
            <person name="Courty P.E."/>
            <person name="Chicoki N."/>
            <person name="Fauchery L."/>
            <person name="Kohler A."/>
            <person name="Kuo A."/>
            <person name="Labutti K."/>
            <person name="Pangilinan J."/>
            <person name="Lipzen A."/>
            <person name="Riley R."/>
            <person name="Andreopoulos W."/>
            <person name="He G."/>
            <person name="Johnson J."/>
            <person name="Barry K.W."/>
            <person name="Grigoriev I.V."/>
            <person name="Nagy L."/>
            <person name="Hibbett D."/>
            <person name="Henrissat B."/>
            <person name="Matheny P.B."/>
            <person name="Labbe J."/>
            <person name="Martin F."/>
        </authorList>
    </citation>
    <scope>NUCLEOTIDE SEQUENCE</scope>
    <source>
        <strain evidence="1">EC-137</strain>
    </source>
</reference>
<comment type="caution">
    <text evidence="1">The sequence shown here is derived from an EMBL/GenBank/DDBJ whole genome shotgun (WGS) entry which is preliminary data.</text>
</comment>
<organism evidence="1 2">
    <name type="scientific">Vararia minispora EC-137</name>
    <dbReference type="NCBI Taxonomy" id="1314806"/>
    <lineage>
        <taxon>Eukaryota</taxon>
        <taxon>Fungi</taxon>
        <taxon>Dikarya</taxon>
        <taxon>Basidiomycota</taxon>
        <taxon>Agaricomycotina</taxon>
        <taxon>Agaricomycetes</taxon>
        <taxon>Russulales</taxon>
        <taxon>Lachnocladiaceae</taxon>
        <taxon>Vararia</taxon>
    </lineage>
</organism>
<proteinExistence type="predicted"/>
<evidence type="ECO:0000313" key="2">
    <source>
        <dbReference type="Proteomes" id="UP000814128"/>
    </source>
</evidence>
<protein>
    <submittedName>
        <fullName evidence="1">Uncharacterized protein</fullName>
    </submittedName>
</protein>
<keyword evidence="2" id="KW-1185">Reference proteome</keyword>
<dbReference type="EMBL" id="MU273801">
    <property type="protein sequence ID" value="KAI0028040.1"/>
    <property type="molecule type" value="Genomic_DNA"/>
</dbReference>
<dbReference type="Proteomes" id="UP000814128">
    <property type="component" value="Unassembled WGS sequence"/>
</dbReference>
<name>A0ACB8Q8A3_9AGAM</name>
<sequence>MARRKGTRRRAAATSEVPAHAVLAVDPSVGGETALNARPNCKAFRTNYNFGSFLEEAVLAGNAFYDELDRRTPGNDIPRSPTSFTPPLVCALGPCTPLPQTIAGVSPIGFGINVDKLIQRLVNVASGLEECTPSCLLPSAHETWKPFNVDSPDLCRLHTHSPPSSGYSSPEIPLFLAALAPNRSKKRKAHRSAHRLSKKKQKRCAAANGAGGAATASDSKAPRSAVASASLDERASYTFVGVKRGPRGRARPREGIVLSSSEAVSGEGLGLEAKKQSGSRRRRRARDARERIRRGPWGKKHSPYFEKPRPFLIIAIDADAEVKYSVERRGYTGSRRYSSCPAYDDGRPLSPAQLDKLGFYRYEWDASLTHLVLDDEERIIMVLVGNPSENDKCPPEQRWHALFQRLAKKVEAERYDHAVSFDVNHRRGAYSVLSFGLSYGGGQTKPQLLRLSKAHNGIAERLKDDQDLQRVAGFQSEILASYFPLAYQHLRSAMRKLQAQDPCFTAPFPNSVYPAGAMNFGPETCCNAHFDVGNYPSLPCAITAFGDFDPNRGGHLVLHDLKIYFRFPPGATVLLSSAGIRHGNATIRSGETRLSFTQFCPGGLMRWVAYGCRPAKPFSVHQRAQMDAEAKEGWKEQLRRFSKVWDLDEDRAWVREQERLEDF</sequence>